<evidence type="ECO:0000313" key="2">
    <source>
        <dbReference type="EMBL" id="KAK9123036.1"/>
    </source>
</evidence>
<keyword evidence="3" id="KW-1185">Reference proteome</keyword>
<comment type="caution">
    <text evidence="2">The sequence shown here is derived from an EMBL/GenBank/DDBJ whole genome shotgun (WGS) entry which is preliminary data.</text>
</comment>
<protein>
    <recommendedName>
        <fullName evidence="4">DUF674 domain-containing protein</fullName>
    </recommendedName>
</protein>
<dbReference type="AlphaFoldDB" id="A0AAP0IWE9"/>
<accession>A0AAP0IWE9</accession>
<feature type="compositionally biased region" description="Basic and acidic residues" evidence="1">
    <location>
        <begin position="1"/>
        <end position="42"/>
    </location>
</feature>
<feature type="region of interest" description="Disordered" evidence="1">
    <location>
        <begin position="1"/>
        <end position="52"/>
    </location>
</feature>
<dbReference type="InterPro" id="IPR007750">
    <property type="entry name" value="DUF674"/>
</dbReference>
<sequence>MEREWSWVERRDREGEREERPRVMERKERPKWEKKRERREGSSRGGVEGTMATTSKKQVTVKLLVDRTANKVLFAEAGKDFVDFLIGLLSLPLASVIRVLTKEKMVGALGELYGSVDNLDKTYIQSSASMTRVMKPVAALTFTPTSPDLESTETANANEIKYYSCPHRCSPLYITTNQGTNCPRCGNSMYSAVTLIGANGGGAEVSKASSGDEEGFVGGVVTYMVLDDLVVAPLSTISSIMLLKKFNIENFTCVDELVVDIGMEEGLELLRASLQSKTVLSDVFLSKRVTN</sequence>
<dbReference type="PANTHER" id="PTHR33103:SF19">
    <property type="entry name" value="OS09G0544700 PROTEIN"/>
    <property type="match status" value="1"/>
</dbReference>
<organism evidence="2 3">
    <name type="scientific">Stephania japonica</name>
    <dbReference type="NCBI Taxonomy" id="461633"/>
    <lineage>
        <taxon>Eukaryota</taxon>
        <taxon>Viridiplantae</taxon>
        <taxon>Streptophyta</taxon>
        <taxon>Embryophyta</taxon>
        <taxon>Tracheophyta</taxon>
        <taxon>Spermatophyta</taxon>
        <taxon>Magnoliopsida</taxon>
        <taxon>Ranunculales</taxon>
        <taxon>Menispermaceae</taxon>
        <taxon>Menispermoideae</taxon>
        <taxon>Cissampelideae</taxon>
        <taxon>Stephania</taxon>
    </lineage>
</organism>
<dbReference type="PANTHER" id="PTHR33103">
    <property type="entry name" value="OS01G0153900 PROTEIN"/>
    <property type="match status" value="1"/>
</dbReference>
<dbReference type="Proteomes" id="UP001417504">
    <property type="component" value="Unassembled WGS sequence"/>
</dbReference>
<dbReference type="EMBL" id="JBBNAE010000005">
    <property type="protein sequence ID" value="KAK9123036.1"/>
    <property type="molecule type" value="Genomic_DNA"/>
</dbReference>
<evidence type="ECO:0000313" key="3">
    <source>
        <dbReference type="Proteomes" id="UP001417504"/>
    </source>
</evidence>
<evidence type="ECO:0008006" key="4">
    <source>
        <dbReference type="Google" id="ProtNLM"/>
    </source>
</evidence>
<evidence type="ECO:0000256" key="1">
    <source>
        <dbReference type="SAM" id="MobiDB-lite"/>
    </source>
</evidence>
<name>A0AAP0IWE9_9MAGN</name>
<dbReference type="Pfam" id="PF05056">
    <property type="entry name" value="DUF674"/>
    <property type="match status" value="1"/>
</dbReference>
<gene>
    <name evidence="2" type="ORF">Sjap_012638</name>
</gene>
<reference evidence="2 3" key="1">
    <citation type="submission" date="2024-01" db="EMBL/GenBank/DDBJ databases">
        <title>Genome assemblies of Stephania.</title>
        <authorList>
            <person name="Yang L."/>
        </authorList>
    </citation>
    <scope>NUCLEOTIDE SEQUENCE [LARGE SCALE GENOMIC DNA]</scope>
    <source>
        <strain evidence="2">QJT</strain>
        <tissue evidence="2">Leaf</tissue>
    </source>
</reference>
<proteinExistence type="predicted"/>